<evidence type="ECO:0000313" key="3">
    <source>
        <dbReference type="EMBL" id="KJE77673.1"/>
    </source>
</evidence>
<dbReference type="SUPFAM" id="SSF143243">
    <property type="entry name" value="Nqo5-like"/>
    <property type="match status" value="1"/>
</dbReference>
<dbReference type="AlphaFoldDB" id="A0A0D8FWJ9"/>
<dbReference type="GO" id="GO:0016491">
    <property type="term" value="F:oxidoreductase activity"/>
    <property type="evidence" value="ECO:0007669"/>
    <property type="project" value="UniProtKB-KW"/>
</dbReference>
<keyword evidence="3" id="KW-0560">Oxidoreductase</keyword>
<proteinExistence type="inferred from homology"/>
<keyword evidence="4" id="KW-1185">Reference proteome</keyword>
<dbReference type="Proteomes" id="UP000032336">
    <property type="component" value="Unassembled WGS sequence"/>
</dbReference>
<organism evidence="3 4">
    <name type="scientific">Ferrimicrobium acidiphilum DSM 19497</name>
    <dbReference type="NCBI Taxonomy" id="1121877"/>
    <lineage>
        <taxon>Bacteria</taxon>
        <taxon>Bacillati</taxon>
        <taxon>Actinomycetota</taxon>
        <taxon>Acidimicrobiia</taxon>
        <taxon>Acidimicrobiales</taxon>
        <taxon>Acidimicrobiaceae</taxon>
        <taxon>Ferrimicrobium</taxon>
    </lineage>
</organism>
<protein>
    <submittedName>
        <fullName evidence="3">NADH-quinone oxidoreductase subunit 5</fullName>
        <ecNumber evidence="3">1.6.99.5</ecNumber>
    </submittedName>
</protein>
<dbReference type="Pfam" id="PF00329">
    <property type="entry name" value="Complex1_30kDa"/>
    <property type="match status" value="1"/>
</dbReference>
<evidence type="ECO:0000256" key="1">
    <source>
        <dbReference type="ARBA" id="ARBA00007569"/>
    </source>
</evidence>
<dbReference type="PATRIC" id="fig|1121877.4.peg.453"/>
<dbReference type="EC" id="1.6.99.5" evidence="3"/>
<dbReference type="GeneID" id="78371743"/>
<name>A0A0D8FWJ9_9ACTN</name>
<accession>A0A0D8FWJ9</accession>
<reference evidence="3 4" key="1">
    <citation type="submission" date="2015-01" db="EMBL/GenBank/DDBJ databases">
        <title>Draft genome of the acidophilic iron oxidizer Ferrimicrobium acidiphilum strain T23.</title>
        <authorList>
            <person name="Poehlein A."/>
            <person name="Eisen S."/>
            <person name="Schloemann M."/>
            <person name="Johnson B.D."/>
            <person name="Daniel R."/>
            <person name="Muehling M."/>
        </authorList>
    </citation>
    <scope>NUCLEOTIDE SEQUENCE [LARGE SCALE GENOMIC DNA]</scope>
    <source>
        <strain evidence="3 4">T23</strain>
    </source>
</reference>
<dbReference type="PANTHER" id="PTHR10884">
    <property type="entry name" value="NADH DEHYDROGENASE UBIQUINONE IRON-SULFUR PROTEIN 3"/>
    <property type="match status" value="1"/>
</dbReference>
<dbReference type="InterPro" id="IPR001268">
    <property type="entry name" value="NADH_UbQ_OxRdtase_30kDa_su"/>
</dbReference>
<dbReference type="GO" id="GO:0008137">
    <property type="term" value="F:NADH dehydrogenase (ubiquinone) activity"/>
    <property type="evidence" value="ECO:0007669"/>
    <property type="project" value="InterPro"/>
</dbReference>
<evidence type="ECO:0000313" key="4">
    <source>
        <dbReference type="Proteomes" id="UP000032336"/>
    </source>
</evidence>
<sequence length="149" mass="17316">MSRILSDVIILERSDYLSTVEARHQAGYIYLADITCVDYLNDQTRAMTNDLKLERFELVVNLRSFAPPAILRLRVQIPEQNPVAPSIFALYPGAEAMEREVYDLFGIRFENHPDLTRILLPEDWEGHPLRKDYGVGRVPVQFKEVKRNR</sequence>
<dbReference type="STRING" id="1121877.FEAC_04170"/>
<dbReference type="RefSeq" id="WP_236684584.1">
    <property type="nucleotide sequence ID" value="NZ_JXUW01000003.1"/>
</dbReference>
<comment type="similarity">
    <text evidence="1">Belongs to the complex I 30 kDa subunit family.</text>
</comment>
<dbReference type="InterPro" id="IPR037232">
    <property type="entry name" value="NADH_quin_OxRdtase_su_C/D-like"/>
</dbReference>
<evidence type="ECO:0000259" key="2">
    <source>
        <dbReference type="Pfam" id="PF00329"/>
    </source>
</evidence>
<dbReference type="PANTHER" id="PTHR10884:SF14">
    <property type="entry name" value="NADH DEHYDROGENASE [UBIQUINONE] IRON-SULFUR PROTEIN 3, MITOCHONDRIAL"/>
    <property type="match status" value="1"/>
</dbReference>
<feature type="domain" description="NADH:ubiquinone oxidoreductase 30kDa subunit" evidence="2">
    <location>
        <begin position="16"/>
        <end position="134"/>
    </location>
</feature>
<dbReference type="Gene3D" id="3.30.460.80">
    <property type="entry name" value="NADH:ubiquinone oxidoreductase, 30kDa subunit"/>
    <property type="match status" value="1"/>
</dbReference>
<gene>
    <name evidence="3" type="primary">nqo5</name>
    <name evidence="3" type="ORF">FEAC_04170</name>
</gene>
<dbReference type="EMBL" id="JXUW01000003">
    <property type="protein sequence ID" value="KJE77673.1"/>
    <property type="molecule type" value="Genomic_DNA"/>
</dbReference>
<dbReference type="eggNOG" id="COG0852">
    <property type="taxonomic scope" value="Bacteria"/>
</dbReference>
<comment type="caution">
    <text evidence="3">The sequence shown here is derived from an EMBL/GenBank/DDBJ whole genome shotgun (WGS) entry which is preliminary data.</text>
</comment>